<feature type="non-terminal residue" evidence="3">
    <location>
        <position position="1"/>
    </location>
</feature>
<accession>A0A6L2NR71</accession>
<evidence type="ECO:0000313" key="2">
    <source>
        <dbReference type="EMBL" id="GEU88705.1"/>
    </source>
</evidence>
<feature type="region of interest" description="Disordered" evidence="1">
    <location>
        <begin position="59"/>
        <end position="83"/>
    </location>
</feature>
<name>A0A6L2NR71_TANCI</name>
<sequence length="211" mass="24221">ELAEYIHTPSWNRPIVYYDDDDDDDEDYTIAITPVLPTEEPKDSLITRDKHLNTIPEKESGKFTKSSVENLVPRPSEPDDISDDECDLPLYNDFPKILLVTFSNPLLNIDNDFTSSDDESFFEEDVLMENFKFFSNPLFDLDKEIISTEIDSLLDEFAGELIFLKSIPQEIDEADFDPKGDISLIEKLLYVENSIESFPHLISSLRIATLL</sequence>
<dbReference type="AlphaFoldDB" id="A0A6L2NR71"/>
<dbReference type="EMBL" id="BKCJ010009807">
    <property type="protein sequence ID" value="GEU88705.1"/>
    <property type="molecule type" value="Genomic_DNA"/>
</dbReference>
<dbReference type="EMBL" id="BKCJ010009845">
    <property type="protein sequence ID" value="GEU88891.1"/>
    <property type="molecule type" value="Genomic_DNA"/>
</dbReference>
<protein>
    <recommendedName>
        <fullName evidence="4">Reverse transcriptase domain-containing protein</fullName>
    </recommendedName>
</protein>
<gene>
    <name evidence="2" type="ORF">Tci_060683</name>
    <name evidence="3" type="ORF">Tci_060869</name>
</gene>
<proteinExistence type="predicted"/>
<comment type="caution">
    <text evidence="3">The sequence shown here is derived from an EMBL/GenBank/DDBJ whole genome shotgun (WGS) entry which is preliminary data.</text>
</comment>
<evidence type="ECO:0000256" key="1">
    <source>
        <dbReference type="SAM" id="MobiDB-lite"/>
    </source>
</evidence>
<evidence type="ECO:0008006" key="4">
    <source>
        <dbReference type="Google" id="ProtNLM"/>
    </source>
</evidence>
<evidence type="ECO:0000313" key="3">
    <source>
        <dbReference type="EMBL" id="GEU88891.1"/>
    </source>
</evidence>
<reference evidence="3" key="1">
    <citation type="journal article" date="2019" name="Sci. Rep.">
        <title>Draft genome of Tanacetum cinerariifolium, the natural source of mosquito coil.</title>
        <authorList>
            <person name="Yamashiro T."/>
            <person name="Shiraishi A."/>
            <person name="Satake H."/>
            <person name="Nakayama K."/>
        </authorList>
    </citation>
    <scope>NUCLEOTIDE SEQUENCE</scope>
</reference>
<organism evidence="3">
    <name type="scientific">Tanacetum cinerariifolium</name>
    <name type="common">Dalmatian daisy</name>
    <name type="synonym">Chrysanthemum cinerariifolium</name>
    <dbReference type="NCBI Taxonomy" id="118510"/>
    <lineage>
        <taxon>Eukaryota</taxon>
        <taxon>Viridiplantae</taxon>
        <taxon>Streptophyta</taxon>
        <taxon>Embryophyta</taxon>
        <taxon>Tracheophyta</taxon>
        <taxon>Spermatophyta</taxon>
        <taxon>Magnoliopsida</taxon>
        <taxon>eudicotyledons</taxon>
        <taxon>Gunneridae</taxon>
        <taxon>Pentapetalae</taxon>
        <taxon>asterids</taxon>
        <taxon>campanulids</taxon>
        <taxon>Asterales</taxon>
        <taxon>Asteraceae</taxon>
        <taxon>Asteroideae</taxon>
        <taxon>Anthemideae</taxon>
        <taxon>Anthemidinae</taxon>
        <taxon>Tanacetum</taxon>
    </lineage>
</organism>